<reference evidence="15" key="1">
    <citation type="journal article" date="2008" name="Nat. Genet.">
        <title>The Pristionchus pacificus genome provides a unique perspective on nematode lifestyle and parasitism.</title>
        <authorList>
            <person name="Dieterich C."/>
            <person name="Clifton S.W."/>
            <person name="Schuster L.N."/>
            <person name="Chinwalla A."/>
            <person name="Delehaunty K."/>
            <person name="Dinkelacker I."/>
            <person name="Fulton L."/>
            <person name="Fulton R."/>
            <person name="Godfrey J."/>
            <person name="Minx P."/>
            <person name="Mitreva M."/>
            <person name="Roeseler W."/>
            <person name="Tian H."/>
            <person name="Witte H."/>
            <person name="Yang S.P."/>
            <person name="Wilson R.K."/>
            <person name="Sommer R.J."/>
        </authorList>
    </citation>
    <scope>NUCLEOTIDE SEQUENCE [LARGE SCALE GENOMIC DNA]</scope>
    <source>
        <strain evidence="15">PS312</strain>
    </source>
</reference>
<name>A0A2A6BHZ8_PRIPA</name>
<evidence type="ECO:0000256" key="5">
    <source>
        <dbReference type="ARBA" id="ARBA00020099"/>
    </source>
</evidence>
<keyword evidence="15" id="KW-1185">Reference proteome</keyword>
<accession>A0A8R1U6Q6</accession>
<evidence type="ECO:0000256" key="1">
    <source>
        <dbReference type="ARBA" id="ARBA00004259"/>
    </source>
</evidence>
<feature type="domain" description="RING-type" evidence="13">
    <location>
        <begin position="42"/>
        <end position="79"/>
    </location>
</feature>
<dbReference type="SUPFAM" id="SSF57850">
    <property type="entry name" value="RING/U-box"/>
    <property type="match status" value="3"/>
</dbReference>
<evidence type="ECO:0000259" key="13">
    <source>
        <dbReference type="PROSITE" id="PS50089"/>
    </source>
</evidence>
<dbReference type="PANTHER" id="PTHR16450:SF1">
    <property type="entry name" value="PROTEIN CBG12045"/>
    <property type="match status" value="1"/>
</dbReference>
<evidence type="ECO:0000256" key="8">
    <source>
        <dbReference type="ARBA" id="ARBA00022771"/>
    </source>
</evidence>
<dbReference type="GO" id="GO:0005635">
    <property type="term" value="C:nuclear envelope"/>
    <property type="evidence" value="ECO:0007669"/>
    <property type="project" value="UniProtKB-SubCell"/>
</dbReference>
<keyword evidence="10" id="KW-0472">Membrane</keyword>
<evidence type="ECO:0000256" key="11">
    <source>
        <dbReference type="ARBA" id="ARBA00023242"/>
    </source>
</evidence>
<dbReference type="Gene3D" id="3.30.1410.10">
    <property type="entry name" value="GTP cyclohydrolase I feedback regulatory protein GFRP"/>
    <property type="match status" value="1"/>
</dbReference>
<dbReference type="InterPro" id="IPR013083">
    <property type="entry name" value="Znf_RING/FYVE/PHD"/>
</dbReference>
<evidence type="ECO:0000256" key="4">
    <source>
        <dbReference type="ARBA" id="ARBA00007605"/>
    </source>
</evidence>
<dbReference type="InterPro" id="IPR036717">
    <property type="entry name" value="GFRP_sf"/>
</dbReference>
<reference evidence="14" key="2">
    <citation type="submission" date="2022-06" db="UniProtKB">
        <authorList>
            <consortium name="EnsemblMetazoa"/>
        </authorList>
    </citation>
    <scope>IDENTIFICATION</scope>
    <source>
        <strain evidence="14">PS312</strain>
    </source>
</reference>
<dbReference type="Gene3D" id="3.30.40.10">
    <property type="entry name" value="Zinc/RING finger domain, C3HC4 (zinc finger)"/>
    <property type="match status" value="3"/>
</dbReference>
<dbReference type="PANTHER" id="PTHR16450">
    <property type="entry name" value="RING FINGER PROTEIN 186"/>
    <property type="match status" value="1"/>
</dbReference>
<dbReference type="EnsemblMetazoa" id="PPA08629.1">
    <property type="protein sequence ID" value="PPA08629.1"/>
    <property type="gene ID" value="WBGene00098183"/>
</dbReference>
<dbReference type="FunFam" id="3.30.1410.10:FF:000001">
    <property type="entry name" value="GTP cyclohydrolase 1 feedback regulatory protein"/>
    <property type="match status" value="1"/>
</dbReference>
<dbReference type="FunFam" id="3.30.40.10:FF:001123">
    <property type="entry name" value="Uncharacterized protein"/>
    <property type="match status" value="1"/>
</dbReference>
<dbReference type="InterPro" id="IPR001841">
    <property type="entry name" value="Znf_RING"/>
</dbReference>
<comment type="subcellular location">
    <subcellularLocation>
        <location evidence="3">Cytoplasm</location>
        <location evidence="3">Cytosol</location>
    </subcellularLocation>
    <subcellularLocation>
        <location evidence="2">Endomembrane system</location>
    </subcellularLocation>
    <subcellularLocation>
        <location evidence="1">Nucleus envelope</location>
    </subcellularLocation>
</comment>
<dbReference type="GO" id="GO:0008270">
    <property type="term" value="F:zinc ion binding"/>
    <property type="evidence" value="ECO:0007669"/>
    <property type="project" value="UniProtKB-KW"/>
</dbReference>
<dbReference type="PROSITE" id="PS00518">
    <property type="entry name" value="ZF_RING_1"/>
    <property type="match status" value="2"/>
</dbReference>
<evidence type="ECO:0000256" key="6">
    <source>
        <dbReference type="ARBA" id="ARBA00022490"/>
    </source>
</evidence>
<dbReference type="Proteomes" id="UP000005239">
    <property type="component" value="Unassembled WGS sequence"/>
</dbReference>
<comment type="similarity">
    <text evidence="4">Belongs to the GFRP family.</text>
</comment>
<dbReference type="PROSITE" id="PS50089">
    <property type="entry name" value="ZF_RING_2"/>
    <property type="match status" value="3"/>
</dbReference>
<feature type="domain" description="RING-type" evidence="13">
    <location>
        <begin position="438"/>
        <end position="473"/>
    </location>
</feature>
<sequence length="659" mass="72383">MPIPTREALLNRIPAIQRTIHVLRTNNENNEGPDAAHFSRACLGCSSPDPAQRHASLACGHAVCRECADASGDVCPLCNRRTRFVRLFEERTRECDACIAAMWYNAMLRGARFACPYCNQVSKPIKLVEEAVEGVTPSSTFVAARPVQEQQTLEVGTLEIEDTRPLDVEIGGNCSMEEDVVDRSRKAQTVAFGTPTQFALPSGLLDQLNECRGLVAHWAGRPAVRARAADRVAARDRRVTIFRGFLEAGATGWREFHGSLGSVLGHGLGALRDGELSQLSREDEADRRLDFARRDGRSLVVVSETRSFTGDSLEDVVNERVHDRHGLGGNSGVGVNLLEDTVDVDRIGLLSRLSSLLVSGTDGLLALDGLLGQFNHRLNSSMPGPTKKIRLAASTAHTARATSYNPAQIEAIRQTIQKLAADNLENEATAAVKFSRDCSNCNRESSEDRHAALACGHVFCTACKEGRTSCPLCATETSFRRLFEQGSRECQVCLTTEPMKRGFFSACGHILCDACIGKMWYEALMQQARFACTHCQTKSRPVKLREQQVRPAPSPVAVCCRVEAQSAMPYITIVSDFVPNKDTTTFLYGVQDEAVKARFYFEEKPLVENCKFTVPFDGTEVLNYLEQLGYKVIGMGAADGTAGSKLTWTLHKELPEEEE</sequence>
<protein>
    <recommendedName>
        <fullName evidence="5">GTP cyclohydrolase 1 feedback regulatory protein</fullName>
    </recommendedName>
    <alternativeName>
        <fullName evidence="12">GTP cyclohydrolase I feedback regulatory protein</fullName>
    </alternativeName>
</protein>
<evidence type="ECO:0000256" key="12">
    <source>
        <dbReference type="ARBA" id="ARBA00032599"/>
    </source>
</evidence>
<evidence type="ECO:0000313" key="15">
    <source>
        <dbReference type="Proteomes" id="UP000005239"/>
    </source>
</evidence>
<dbReference type="AlphaFoldDB" id="A0A2A6BHZ8"/>
<accession>A0A2A6BHZ8</accession>
<dbReference type="SMART" id="SM00184">
    <property type="entry name" value="RING"/>
    <property type="match status" value="3"/>
</dbReference>
<keyword evidence="11" id="KW-0539">Nucleus</keyword>
<keyword evidence="6" id="KW-0963">Cytoplasm</keyword>
<feature type="domain" description="RING-type" evidence="13">
    <location>
        <begin position="490"/>
        <end position="536"/>
    </location>
</feature>
<organism evidence="14 15">
    <name type="scientific">Pristionchus pacificus</name>
    <name type="common">Parasitic nematode worm</name>
    <dbReference type="NCBI Taxonomy" id="54126"/>
    <lineage>
        <taxon>Eukaryota</taxon>
        <taxon>Metazoa</taxon>
        <taxon>Ecdysozoa</taxon>
        <taxon>Nematoda</taxon>
        <taxon>Chromadorea</taxon>
        <taxon>Rhabditida</taxon>
        <taxon>Rhabditina</taxon>
        <taxon>Diplogasteromorpha</taxon>
        <taxon>Diplogasteroidea</taxon>
        <taxon>Neodiplogasteridae</taxon>
        <taxon>Pristionchus</taxon>
    </lineage>
</organism>
<dbReference type="GO" id="GO:0009890">
    <property type="term" value="P:negative regulation of biosynthetic process"/>
    <property type="evidence" value="ECO:0007669"/>
    <property type="project" value="InterPro"/>
</dbReference>
<keyword evidence="8" id="KW-0863">Zinc-finger</keyword>
<gene>
    <name evidence="14" type="primary">WBGene00098183</name>
</gene>
<evidence type="ECO:0000313" key="14">
    <source>
        <dbReference type="EnsemblMetazoa" id="PPA08629.1"/>
    </source>
</evidence>
<dbReference type="InterPro" id="IPR017907">
    <property type="entry name" value="Znf_RING_CS"/>
</dbReference>
<dbReference type="OrthoDB" id="9831996at2759"/>
<dbReference type="GO" id="GO:0005829">
    <property type="term" value="C:cytosol"/>
    <property type="evidence" value="ECO:0007669"/>
    <property type="project" value="UniProtKB-SubCell"/>
</dbReference>
<evidence type="ECO:0000256" key="10">
    <source>
        <dbReference type="ARBA" id="ARBA00023136"/>
    </source>
</evidence>
<evidence type="ECO:0000256" key="7">
    <source>
        <dbReference type="ARBA" id="ARBA00022723"/>
    </source>
</evidence>
<evidence type="ECO:0000256" key="9">
    <source>
        <dbReference type="ARBA" id="ARBA00022833"/>
    </source>
</evidence>
<evidence type="ECO:0000256" key="3">
    <source>
        <dbReference type="ARBA" id="ARBA00004514"/>
    </source>
</evidence>
<keyword evidence="9" id="KW-0862">Zinc</keyword>
<keyword evidence="7" id="KW-0479">Metal-binding</keyword>
<proteinExistence type="inferred from homology"/>
<evidence type="ECO:0000256" key="2">
    <source>
        <dbReference type="ARBA" id="ARBA00004308"/>
    </source>
</evidence>